<sequence>MLCLCSPSFPSLLPFILGTPHLPGDLALLLSLFFSPFSSIQFLISFAFLKKKKSFFPLLNNASVFRGWEKLEKWFCEVPPLLSCVHRPPSADPGVC</sequence>
<keyword evidence="1" id="KW-0812">Transmembrane</keyword>
<dbReference type="AlphaFoldDB" id="A6JC76"/>
<organism evidence="2 3">
    <name type="scientific">Rattus norvegicus</name>
    <name type="common">Rat</name>
    <dbReference type="NCBI Taxonomy" id="10116"/>
    <lineage>
        <taxon>Eukaryota</taxon>
        <taxon>Metazoa</taxon>
        <taxon>Chordata</taxon>
        <taxon>Craniata</taxon>
        <taxon>Vertebrata</taxon>
        <taxon>Euteleostomi</taxon>
        <taxon>Mammalia</taxon>
        <taxon>Eutheria</taxon>
        <taxon>Euarchontoglires</taxon>
        <taxon>Glires</taxon>
        <taxon>Rodentia</taxon>
        <taxon>Myomorpha</taxon>
        <taxon>Muroidea</taxon>
        <taxon>Muridae</taxon>
        <taxon>Murinae</taxon>
        <taxon>Rattus</taxon>
    </lineage>
</organism>
<keyword evidence="1" id="KW-0472">Membrane</keyword>
<feature type="transmembrane region" description="Helical" evidence="1">
    <location>
        <begin position="28"/>
        <end position="49"/>
    </location>
</feature>
<keyword evidence="1" id="KW-1133">Transmembrane helix</keyword>
<dbReference type="EMBL" id="CH473980">
    <property type="protein sequence ID" value="EDM08603.1"/>
    <property type="molecule type" value="Genomic_DNA"/>
</dbReference>
<dbReference type="Proteomes" id="UP000234681">
    <property type="component" value="Chromosome 1"/>
</dbReference>
<reference evidence="3" key="1">
    <citation type="submission" date="2005-09" db="EMBL/GenBank/DDBJ databases">
        <authorList>
            <person name="Mural R.J."/>
            <person name="Li P.W."/>
            <person name="Adams M.D."/>
            <person name="Amanatides P.G."/>
            <person name="Baden-Tillson H."/>
            <person name="Barnstead M."/>
            <person name="Chin S.H."/>
            <person name="Dew I."/>
            <person name="Evans C.A."/>
            <person name="Ferriera S."/>
            <person name="Flanigan M."/>
            <person name="Fosler C."/>
            <person name="Glodek A."/>
            <person name="Gu Z."/>
            <person name="Holt R.A."/>
            <person name="Jennings D."/>
            <person name="Kraft C.L."/>
            <person name="Lu F."/>
            <person name="Nguyen T."/>
            <person name="Nusskern D.R."/>
            <person name="Pfannkoch C.M."/>
            <person name="Sitter C."/>
            <person name="Sutton G.G."/>
            <person name="Venter J.C."/>
            <person name="Wang Z."/>
            <person name="Woodage T."/>
            <person name="Zheng X.H."/>
            <person name="Zhong F."/>
        </authorList>
    </citation>
    <scope>NUCLEOTIDE SEQUENCE [LARGE SCALE GENOMIC DNA]</scope>
    <source>
        <strain>BN</strain>
        <strain evidence="3">Sprague-Dawley</strain>
    </source>
</reference>
<evidence type="ECO:0000313" key="2">
    <source>
        <dbReference type="EMBL" id="EDM08603.1"/>
    </source>
</evidence>
<gene>
    <name evidence="2" type="ORF">rCG_24580</name>
</gene>
<evidence type="ECO:0000313" key="3">
    <source>
        <dbReference type="Proteomes" id="UP000234681"/>
    </source>
</evidence>
<accession>A6JC76</accession>
<proteinExistence type="predicted"/>
<evidence type="ECO:0000256" key="1">
    <source>
        <dbReference type="SAM" id="Phobius"/>
    </source>
</evidence>
<name>A6JC76_RAT</name>
<protein>
    <submittedName>
        <fullName evidence="2">RCG24580</fullName>
    </submittedName>
</protein>